<reference evidence="2" key="1">
    <citation type="submission" date="2023-08" db="EMBL/GenBank/DDBJ databases">
        <title>Black Yeasts Isolated from many extreme environments.</title>
        <authorList>
            <person name="Coleine C."/>
            <person name="Stajich J.E."/>
            <person name="Selbmann L."/>
        </authorList>
    </citation>
    <scope>NUCLEOTIDE SEQUENCE</scope>
    <source>
        <strain evidence="2">CCFEE 5401</strain>
    </source>
</reference>
<protein>
    <submittedName>
        <fullName evidence="2">Uncharacterized protein</fullName>
    </submittedName>
</protein>
<dbReference type="PANTHER" id="PTHR38489">
    <property type="entry name" value="HISTONE CHAPERONE DOMAIN-CONTAINING PROTEIN"/>
    <property type="match status" value="1"/>
</dbReference>
<feature type="compositionally biased region" description="Acidic residues" evidence="1">
    <location>
        <begin position="160"/>
        <end position="170"/>
    </location>
</feature>
<dbReference type="EMBL" id="JAVRRL010000001">
    <property type="protein sequence ID" value="KAK5119093.1"/>
    <property type="molecule type" value="Genomic_DNA"/>
</dbReference>
<name>A0AAN7TIS2_9PEZI</name>
<evidence type="ECO:0000313" key="3">
    <source>
        <dbReference type="Proteomes" id="UP001310890"/>
    </source>
</evidence>
<dbReference type="PANTHER" id="PTHR38489:SF1">
    <property type="entry name" value="HISTONE CHAPERONE DOMAIN-CONTAINING PROTEIN"/>
    <property type="match status" value="1"/>
</dbReference>
<sequence length="236" mass="25335">MSLKRLATNPPHTAARPRRDSPKRTKLSPSSDDAASNSSSGPSSYSMLESSPAGSETRDKCNSINSTPTEPSSSEDDEDSESTLSDSSSDPSSSDDDEEEDTDEVVVTLGAPRRRPIKPDQAFAQEAGALQARLKALLPRLRDENQKLLEVGTEGQSMELGDEEEEEEGYIEMSLGLGVLEEKVEEEDSSGSEEGGDLAMSTGAVQSVGKEREGRVLETLMGRGRGNREIGIEEVL</sequence>
<feature type="compositionally biased region" description="Acidic residues" evidence="1">
    <location>
        <begin position="93"/>
        <end position="104"/>
    </location>
</feature>
<feature type="region of interest" description="Disordered" evidence="1">
    <location>
        <begin position="1"/>
        <end position="119"/>
    </location>
</feature>
<feature type="compositionally biased region" description="Acidic residues" evidence="1">
    <location>
        <begin position="184"/>
        <end position="196"/>
    </location>
</feature>
<feature type="compositionally biased region" description="Low complexity" evidence="1">
    <location>
        <begin position="28"/>
        <end position="53"/>
    </location>
</feature>
<evidence type="ECO:0000313" key="2">
    <source>
        <dbReference type="EMBL" id="KAK5119093.1"/>
    </source>
</evidence>
<feature type="compositionally biased region" description="Low complexity" evidence="1">
    <location>
        <begin position="82"/>
        <end position="92"/>
    </location>
</feature>
<gene>
    <name evidence="2" type="ORF">LTR62_000304</name>
</gene>
<accession>A0AAN7TIS2</accession>
<comment type="caution">
    <text evidence="2">The sequence shown here is derived from an EMBL/GenBank/DDBJ whole genome shotgun (WGS) entry which is preliminary data.</text>
</comment>
<evidence type="ECO:0000256" key="1">
    <source>
        <dbReference type="SAM" id="MobiDB-lite"/>
    </source>
</evidence>
<dbReference type="GO" id="GO:0000492">
    <property type="term" value="P:box C/D snoRNP assembly"/>
    <property type="evidence" value="ECO:0007669"/>
    <property type="project" value="InterPro"/>
</dbReference>
<proteinExistence type="predicted"/>
<dbReference type="Pfam" id="PF15370">
    <property type="entry name" value="NOPCHAP1"/>
    <property type="match status" value="1"/>
</dbReference>
<dbReference type="Proteomes" id="UP001310890">
    <property type="component" value="Unassembled WGS sequence"/>
</dbReference>
<feature type="region of interest" description="Disordered" evidence="1">
    <location>
        <begin position="184"/>
        <end position="213"/>
    </location>
</feature>
<dbReference type="InterPro" id="IPR027921">
    <property type="entry name" value="NOPCHAP1"/>
</dbReference>
<organism evidence="2 3">
    <name type="scientific">Meristemomyces frigidus</name>
    <dbReference type="NCBI Taxonomy" id="1508187"/>
    <lineage>
        <taxon>Eukaryota</taxon>
        <taxon>Fungi</taxon>
        <taxon>Dikarya</taxon>
        <taxon>Ascomycota</taxon>
        <taxon>Pezizomycotina</taxon>
        <taxon>Dothideomycetes</taxon>
        <taxon>Dothideomycetidae</taxon>
        <taxon>Mycosphaerellales</taxon>
        <taxon>Teratosphaeriaceae</taxon>
        <taxon>Meristemomyces</taxon>
    </lineage>
</organism>
<dbReference type="AlphaFoldDB" id="A0AAN7TIS2"/>
<feature type="region of interest" description="Disordered" evidence="1">
    <location>
        <begin position="148"/>
        <end position="170"/>
    </location>
</feature>